<feature type="signal peptide" evidence="2">
    <location>
        <begin position="1"/>
        <end position="21"/>
    </location>
</feature>
<dbReference type="AlphaFoldDB" id="A0A084JMG8"/>
<dbReference type="InterPro" id="IPR050490">
    <property type="entry name" value="Bact_solute-bd_prot1"/>
</dbReference>
<dbReference type="SUPFAM" id="SSF53850">
    <property type="entry name" value="Periplasmic binding protein-like II"/>
    <property type="match status" value="1"/>
</dbReference>
<evidence type="ECO:0000256" key="2">
    <source>
        <dbReference type="SAM" id="SignalP"/>
    </source>
</evidence>
<proteinExistence type="predicted"/>
<keyword evidence="2" id="KW-0732">Signal</keyword>
<organism evidence="3 4">
    <name type="scientific">Lacrimispora celerecrescens</name>
    <dbReference type="NCBI Taxonomy" id="29354"/>
    <lineage>
        <taxon>Bacteria</taxon>
        <taxon>Bacillati</taxon>
        <taxon>Bacillota</taxon>
        <taxon>Clostridia</taxon>
        <taxon>Lachnospirales</taxon>
        <taxon>Lachnospiraceae</taxon>
        <taxon>Lacrimispora</taxon>
    </lineage>
</organism>
<dbReference type="Proteomes" id="UP000028525">
    <property type="component" value="Unassembled WGS sequence"/>
</dbReference>
<feature type="region of interest" description="Disordered" evidence="1">
    <location>
        <begin position="25"/>
        <end position="45"/>
    </location>
</feature>
<comment type="caution">
    <text evidence="3">The sequence shown here is derived from an EMBL/GenBank/DDBJ whole genome shotgun (WGS) entry which is preliminary data.</text>
</comment>
<name>A0A084JMG8_9FIRM</name>
<gene>
    <name evidence="3" type="ORF">IO98_11770</name>
</gene>
<evidence type="ECO:0000313" key="4">
    <source>
        <dbReference type="Proteomes" id="UP000028525"/>
    </source>
</evidence>
<feature type="chain" id="PRO_5038576686" description="ABC transporter substrate-binding protein" evidence="2">
    <location>
        <begin position="22"/>
        <end position="549"/>
    </location>
</feature>
<dbReference type="Gene3D" id="3.40.190.10">
    <property type="entry name" value="Periplasmic binding protein-like II"/>
    <property type="match status" value="2"/>
</dbReference>
<reference evidence="3 4" key="1">
    <citation type="submission" date="2014-07" db="EMBL/GenBank/DDBJ databases">
        <title>Draft genome of Clostridium celerecrescens 152B isolated from sediments associated with methane hydrate from Krishna Godavari basin.</title>
        <authorList>
            <person name="Honkalas V.S."/>
            <person name="Dabir A.P."/>
            <person name="Arora P."/>
            <person name="Dhakephalkar P.K."/>
        </authorList>
    </citation>
    <scope>NUCLEOTIDE SEQUENCE [LARGE SCALE GENOMIC DNA]</scope>
    <source>
        <strain evidence="3 4">152B</strain>
    </source>
</reference>
<dbReference type="EMBL" id="JPME01000013">
    <property type="protein sequence ID" value="KEZ90152.1"/>
    <property type="molecule type" value="Genomic_DNA"/>
</dbReference>
<dbReference type="RefSeq" id="WP_038281133.1">
    <property type="nucleotide sequence ID" value="NZ_JPME01000013.1"/>
</dbReference>
<evidence type="ECO:0000256" key="1">
    <source>
        <dbReference type="SAM" id="MobiDB-lite"/>
    </source>
</evidence>
<sequence>MKKRFISRLLAVTVMASALTACVPKTTNDTTAPQTSNSSGEGGQQSAFEVNKEGLPIVKEPVTYEIAASTQKNKNFKELEFFQNLEKETNVVINWNMSSDDGWNEKKSLLFASNTLPDAFYGQDILKDVDIIKYASQGMLIPLNDLIDQYAPNLNAILNENPQYRKQITAPDGNIYSLPTINELNPTTHDKLFINKTWLDNLGLEVPETKEELEAVLQAFKDRDPNGNGNPNDEIPFTFRMSSSDPYNRQQGIQSLFGTFGQLDDIYHFVVNDGEVVYTPSTESYKEAISWFHSLYGKGLVDKEAFTHDFNVYVAKIQDPGKIVGMFLGWSGNATAAANKDDYVAMAPLVNTNGQRIWRTVDAKIISKGSFAITSKAEHPEVLMRWIDQSYDPEVSLEICQGLMGRVMEKTAEGRYHQMQLPEGVTLDTAIHDYSPGNDGTFAIMKPTIDKLDLNANLTERKELDAFYSRYNVPAGEMYPNVFFTEEEIEEIGVLQTDIDSYVAQKYAGWIVEGGVEEEWNGFQKKLKDMNVERYIQIYKDAYDRYFAE</sequence>
<protein>
    <recommendedName>
        <fullName evidence="5">ABC transporter substrate-binding protein</fullName>
    </recommendedName>
</protein>
<dbReference type="PROSITE" id="PS51257">
    <property type="entry name" value="PROKAR_LIPOPROTEIN"/>
    <property type="match status" value="1"/>
</dbReference>
<dbReference type="OrthoDB" id="2491264at2"/>
<dbReference type="STRING" id="29354.IO98_11770"/>
<evidence type="ECO:0008006" key="5">
    <source>
        <dbReference type="Google" id="ProtNLM"/>
    </source>
</evidence>
<dbReference type="PANTHER" id="PTHR43649">
    <property type="entry name" value="ARABINOSE-BINDING PROTEIN-RELATED"/>
    <property type="match status" value="1"/>
</dbReference>
<dbReference type="PANTHER" id="PTHR43649:SF17">
    <property type="entry name" value="ABC TRANSPORTER SOLUTE BINDING PROTEIN-SUGAR TRANSPORT"/>
    <property type="match status" value="1"/>
</dbReference>
<evidence type="ECO:0000313" key="3">
    <source>
        <dbReference type="EMBL" id="KEZ90152.1"/>
    </source>
</evidence>
<accession>A0A084JMG8</accession>
<keyword evidence="4" id="KW-1185">Reference proteome</keyword>